<proteinExistence type="predicted"/>
<reference evidence="2 3" key="1">
    <citation type="journal article" date="2024" name="Plant Biotechnol. J.">
        <title>Dendrobium thyrsiflorum genome and its molecular insights into genes involved in important horticultural traits.</title>
        <authorList>
            <person name="Chen B."/>
            <person name="Wang J.Y."/>
            <person name="Zheng P.J."/>
            <person name="Li K.L."/>
            <person name="Liang Y.M."/>
            <person name="Chen X.F."/>
            <person name="Zhang C."/>
            <person name="Zhao X."/>
            <person name="He X."/>
            <person name="Zhang G.Q."/>
            <person name="Liu Z.J."/>
            <person name="Xu Q."/>
        </authorList>
    </citation>
    <scope>NUCLEOTIDE SEQUENCE [LARGE SCALE GENOMIC DNA]</scope>
    <source>
        <strain evidence="2">GZMU011</strain>
    </source>
</reference>
<keyword evidence="3" id="KW-1185">Reference proteome</keyword>
<sequence length="657" mass="75978">MADFLMLNDLHDLGFVGPKYTWSNNKSENSKIWKLCKELGDRKRVLENRLYELQLIECSNEGLNAEQQEELRQTTVDLNATLARITTWWRQRAKVRWINEGDGNSHFFHSIASGRRRSNRISQVKIVNGDVTDEPAKIQEEFMQFFNSKWKERRVSLANWPEFCNDDLITSQCVEALEADISEQEFQNAVFSLSNNRAPGIDRITSSFLKFYWNIIRQEVINDVASKANAITVNDIFSKYCSWTGQNINSAKSAVLFSKFCPIWKQRRIAKVIGFNRVTEMEYLGVLLALRKLTTSDFSKILKAVMEKTNVWGRRHLSLAGRSTLIRTSLLVVPVYLMTHTMVPKGITFEAGGAGLPFTALWMGPLRARLAWDFVQHPSSMLNKTLIAKYGGNVWEDRVSRGISNTWKVILDGSKALRPIIRWRVGDGKQIDILRDVWIMDRQIICWPTFVDISQLENKNVEDLMNDEGHWDVQALRQCFGECLIHRILAIQINQMAAVYEPELIHSQLSMTITSMAYGARMQGNTYKFIWFKKFTLHPRKFFFWWRLLRVALPTNSWLFRRGLAESCLCPWRCNEEETIEHCVISCNKLTQVVEVFAKWGFLCLFPTQLMNSFGNCISCLELILVWVDYTVIPSLTPHFWPYGNTQGSAPWGLAEI</sequence>
<dbReference type="Proteomes" id="UP001552299">
    <property type="component" value="Unassembled WGS sequence"/>
</dbReference>
<dbReference type="InterPro" id="IPR026960">
    <property type="entry name" value="RVT-Znf"/>
</dbReference>
<comment type="caution">
    <text evidence="2">The sequence shown here is derived from an EMBL/GenBank/DDBJ whole genome shotgun (WGS) entry which is preliminary data.</text>
</comment>
<accession>A0ABD0VCY4</accession>
<dbReference type="Pfam" id="PF13966">
    <property type="entry name" value="zf-RVT"/>
    <property type="match status" value="1"/>
</dbReference>
<name>A0ABD0VCY4_DENTH</name>
<organism evidence="2 3">
    <name type="scientific">Dendrobium thyrsiflorum</name>
    <name type="common">Pinecone-like raceme dendrobium</name>
    <name type="synonym">Orchid</name>
    <dbReference type="NCBI Taxonomy" id="117978"/>
    <lineage>
        <taxon>Eukaryota</taxon>
        <taxon>Viridiplantae</taxon>
        <taxon>Streptophyta</taxon>
        <taxon>Embryophyta</taxon>
        <taxon>Tracheophyta</taxon>
        <taxon>Spermatophyta</taxon>
        <taxon>Magnoliopsida</taxon>
        <taxon>Liliopsida</taxon>
        <taxon>Asparagales</taxon>
        <taxon>Orchidaceae</taxon>
        <taxon>Epidendroideae</taxon>
        <taxon>Malaxideae</taxon>
        <taxon>Dendrobiinae</taxon>
        <taxon>Dendrobium</taxon>
    </lineage>
</organism>
<evidence type="ECO:0000259" key="1">
    <source>
        <dbReference type="Pfam" id="PF13966"/>
    </source>
</evidence>
<evidence type="ECO:0000313" key="2">
    <source>
        <dbReference type="EMBL" id="KAL0922550.1"/>
    </source>
</evidence>
<dbReference type="EMBL" id="JANQDX010000006">
    <property type="protein sequence ID" value="KAL0922550.1"/>
    <property type="molecule type" value="Genomic_DNA"/>
</dbReference>
<dbReference type="AlphaFoldDB" id="A0ABD0VCY4"/>
<dbReference type="PANTHER" id="PTHR33116">
    <property type="entry name" value="REVERSE TRANSCRIPTASE ZINC-BINDING DOMAIN-CONTAINING PROTEIN-RELATED-RELATED"/>
    <property type="match status" value="1"/>
</dbReference>
<gene>
    <name evidence="2" type="ORF">M5K25_006541</name>
</gene>
<protein>
    <recommendedName>
        <fullName evidence="1">Reverse transcriptase zinc-binding domain-containing protein</fullName>
    </recommendedName>
</protein>
<feature type="domain" description="Reverse transcriptase zinc-binding" evidence="1">
    <location>
        <begin position="524"/>
        <end position="592"/>
    </location>
</feature>
<dbReference type="PANTHER" id="PTHR33116:SF86">
    <property type="entry name" value="REVERSE TRANSCRIPTASE DOMAIN-CONTAINING PROTEIN"/>
    <property type="match status" value="1"/>
</dbReference>
<evidence type="ECO:0000313" key="3">
    <source>
        <dbReference type="Proteomes" id="UP001552299"/>
    </source>
</evidence>